<name>A0ABW1T2K2_9ACTN</name>
<dbReference type="Gene3D" id="3.40.1390.30">
    <property type="entry name" value="NIF3 (NGG1p interacting factor 3)-like"/>
    <property type="match status" value="2"/>
</dbReference>
<evidence type="ECO:0000256" key="3">
    <source>
        <dbReference type="ARBA" id="ARBA00022112"/>
    </source>
</evidence>
<dbReference type="SUPFAM" id="SSF102705">
    <property type="entry name" value="NIF3 (NGG1p interacting factor 3)-like"/>
    <property type="match status" value="1"/>
</dbReference>
<evidence type="ECO:0000313" key="6">
    <source>
        <dbReference type="Proteomes" id="UP001596138"/>
    </source>
</evidence>
<accession>A0ABW1T2K2</accession>
<dbReference type="Proteomes" id="UP001596138">
    <property type="component" value="Unassembled WGS sequence"/>
</dbReference>
<dbReference type="Pfam" id="PF01784">
    <property type="entry name" value="DUF34_NIF3"/>
    <property type="match status" value="1"/>
</dbReference>
<organism evidence="5 6">
    <name type="scientific">Longivirga aurantiaca</name>
    <dbReference type="NCBI Taxonomy" id="1837743"/>
    <lineage>
        <taxon>Bacteria</taxon>
        <taxon>Bacillati</taxon>
        <taxon>Actinomycetota</taxon>
        <taxon>Actinomycetes</taxon>
        <taxon>Sporichthyales</taxon>
        <taxon>Sporichthyaceae</taxon>
        <taxon>Longivirga</taxon>
    </lineage>
</organism>
<gene>
    <name evidence="5" type="ORF">ACFQGU_13700</name>
</gene>
<reference evidence="6" key="1">
    <citation type="journal article" date="2019" name="Int. J. Syst. Evol. Microbiol.">
        <title>The Global Catalogue of Microorganisms (GCM) 10K type strain sequencing project: providing services to taxonomists for standard genome sequencing and annotation.</title>
        <authorList>
            <consortium name="The Broad Institute Genomics Platform"/>
            <consortium name="The Broad Institute Genome Sequencing Center for Infectious Disease"/>
            <person name="Wu L."/>
            <person name="Ma J."/>
        </authorList>
    </citation>
    <scope>NUCLEOTIDE SEQUENCE [LARGE SCALE GENOMIC DNA]</scope>
    <source>
        <strain evidence="6">CGMCC 4.7317</strain>
    </source>
</reference>
<dbReference type="NCBIfam" id="TIGR00486">
    <property type="entry name" value="YbgI_SA1388"/>
    <property type="match status" value="1"/>
</dbReference>
<evidence type="ECO:0000256" key="1">
    <source>
        <dbReference type="ARBA" id="ARBA00006964"/>
    </source>
</evidence>
<sequence length="271" mass="27117">MDHATVADVVAAVHRRYDPAGAEAWDAVGLVCGDPAAPVRRVHFAVDPTEAVVHEALAAGADLLVTHHPLLLRPVSSVAATDPAGRVVHRLISGGCALLAAHTNADVALDGVSDALAVTIGLVDLVPLVPAADGRTGLGRIGAVPGGTTLGGLASTVLGALPSTVHGVRVAGDPAQPVHRVAVCGGSGSDALAAAAAAGVDVYLTADLKHHVALDHLAAGGPALLDVAHWASEWPWLARAAALLVSDLAAVGVTVDTHVSEIVTDPWTARL</sequence>
<proteinExistence type="inferred from homology"/>
<keyword evidence="6" id="KW-1185">Reference proteome</keyword>
<dbReference type="EMBL" id="JBHSTI010000008">
    <property type="protein sequence ID" value="MFC6238937.1"/>
    <property type="molecule type" value="Genomic_DNA"/>
</dbReference>
<dbReference type="InterPro" id="IPR036069">
    <property type="entry name" value="DUF34/NIF3_sf"/>
</dbReference>
<evidence type="ECO:0000256" key="4">
    <source>
        <dbReference type="ARBA" id="ARBA00022723"/>
    </source>
</evidence>
<dbReference type="PANTHER" id="PTHR13799">
    <property type="entry name" value="NGG1 INTERACTING FACTOR 3"/>
    <property type="match status" value="1"/>
</dbReference>
<evidence type="ECO:0000313" key="5">
    <source>
        <dbReference type="EMBL" id="MFC6238937.1"/>
    </source>
</evidence>
<comment type="similarity">
    <text evidence="1">Belongs to the GTP cyclohydrolase I type 2/NIF3 family.</text>
</comment>
<dbReference type="PANTHER" id="PTHR13799:SF14">
    <property type="entry name" value="GTP CYCLOHYDROLASE 1 TYPE 2 HOMOLOG"/>
    <property type="match status" value="1"/>
</dbReference>
<keyword evidence="4" id="KW-0479">Metal-binding</keyword>
<comment type="subunit">
    <text evidence="2">Homohexamer.</text>
</comment>
<comment type="caution">
    <text evidence="5">The sequence shown here is derived from an EMBL/GenBank/DDBJ whole genome shotgun (WGS) entry which is preliminary data.</text>
</comment>
<evidence type="ECO:0000256" key="2">
    <source>
        <dbReference type="ARBA" id="ARBA00011643"/>
    </source>
</evidence>
<protein>
    <recommendedName>
        <fullName evidence="3">GTP cyclohydrolase 1 type 2 homolog</fullName>
    </recommendedName>
</protein>
<dbReference type="InterPro" id="IPR002678">
    <property type="entry name" value="DUF34/NIF3"/>
</dbReference>
<dbReference type="RefSeq" id="WP_386767575.1">
    <property type="nucleotide sequence ID" value="NZ_JBHSTI010000008.1"/>
</dbReference>